<protein>
    <submittedName>
        <fullName evidence="2">Uncharacterized protein</fullName>
    </submittedName>
</protein>
<dbReference type="AlphaFoldDB" id="A0A8S2V4A7"/>
<dbReference type="Proteomes" id="UP000681720">
    <property type="component" value="Unassembled WGS sequence"/>
</dbReference>
<gene>
    <name evidence="2" type="ORF">GIL414_LOCUS29143</name>
</gene>
<accession>A0A8S2V4A7</accession>
<feature type="region of interest" description="Disordered" evidence="1">
    <location>
        <begin position="19"/>
        <end position="74"/>
    </location>
</feature>
<comment type="caution">
    <text evidence="2">The sequence shown here is derived from an EMBL/GenBank/DDBJ whole genome shotgun (WGS) entry which is preliminary data.</text>
</comment>
<evidence type="ECO:0000313" key="2">
    <source>
        <dbReference type="EMBL" id="CAF4377785.1"/>
    </source>
</evidence>
<feature type="non-terminal residue" evidence="2">
    <location>
        <position position="1"/>
    </location>
</feature>
<reference evidence="2" key="1">
    <citation type="submission" date="2021-02" db="EMBL/GenBank/DDBJ databases">
        <authorList>
            <person name="Nowell W R."/>
        </authorList>
    </citation>
    <scope>NUCLEOTIDE SEQUENCE</scope>
</reference>
<dbReference type="EMBL" id="CAJOBJ010051879">
    <property type="protein sequence ID" value="CAF4377785.1"/>
    <property type="molecule type" value="Genomic_DNA"/>
</dbReference>
<feature type="compositionally biased region" description="Pro residues" evidence="1">
    <location>
        <begin position="26"/>
        <end position="37"/>
    </location>
</feature>
<feature type="compositionally biased region" description="Low complexity" evidence="1">
    <location>
        <begin position="38"/>
        <end position="57"/>
    </location>
</feature>
<sequence length="74" mass="7640">MFWELSGDRSAELVGATFAALTNGQTPPPGTNPPTGPTPSTTRTSTPSSTVSLSTTPAIGGNDLPWQPHTAYKI</sequence>
<organism evidence="2 3">
    <name type="scientific">Rotaria magnacalcarata</name>
    <dbReference type="NCBI Taxonomy" id="392030"/>
    <lineage>
        <taxon>Eukaryota</taxon>
        <taxon>Metazoa</taxon>
        <taxon>Spiralia</taxon>
        <taxon>Gnathifera</taxon>
        <taxon>Rotifera</taxon>
        <taxon>Eurotatoria</taxon>
        <taxon>Bdelloidea</taxon>
        <taxon>Philodinida</taxon>
        <taxon>Philodinidae</taxon>
        <taxon>Rotaria</taxon>
    </lineage>
</organism>
<proteinExistence type="predicted"/>
<evidence type="ECO:0000313" key="3">
    <source>
        <dbReference type="Proteomes" id="UP000681720"/>
    </source>
</evidence>
<name>A0A8S2V4A7_9BILA</name>
<evidence type="ECO:0000256" key="1">
    <source>
        <dbReference type="SAM" id="MobiDB-lite"/>
    </source>
</evidence>
<feature type="non-terminal residue" evidence="2">
    <location>
        <position position="74"/>
    </location>
</feature>